<evidence type="ECO:0000256" key="2">
    <source>
        <dbReference type="SAM" id="Phobius"/>
    </source>
</evidence>
<evidence type="ECO:0000313" key="3">
    <source>
        <dbReference type="EMBL" id="MDS0294530.1"/>
    </source>
</evidence>
<keyword evidence="2" id="KW-0812">Transmembrane</keyword>
<name>A0ABU2G167_9EURY</name>
<feature type="transmembrane region" description="Helical" evidence="2">
    <location>
        <begin position="80"/>
        <end position="99"/>
    </location>
</feature>
<proteinExistence type="predicted"/>
<gene>
    <name evidence="3" type="ORF">NDI79_10135</name>
</gene>
<keyword evidence="2" id="KW-0472">Membrane</keyword>
<organism evidence="3 4">
    <name type="scientific">Halogeometricum luteum</name>
    <dbReference type="NCBI Taxonomy" id="2950537"/>
    <lineage>
        <taxon>Archaea</taxon>
        <taxon>Methanobacteriati</taxon>
        <taxon>Methanobacteriota</taxon>
        <taxon>Stenosarchaea group</taxon>
        <taxon>Halobacteria</taxon>
        <taxon>Halobacteriales</taxon>
        <taxon>Haloferacaceae</taxon>
        <taxon>Halogeometricum</taxon>
    </lineage>
</organism>
<feature type="region of interest" description="Disordered" evidence="1">
    <location>
        <begin position="1"/>
        <end position="40"/>
    </location>
</feature>
<keyword evidence="2" id="KW-1133">Transmembrane helix</keyword>
<protein>
    <recommendedName>
        <fullName evidence="5">Tripartite tricarboxylate transporter TctB family protein</fullName>
    </recommendedName>
</protein>
<feature type="transmembrane region" description="Helical" evidence="2">
    <location>
        <begin position="53"/>
        <end position="74"/>
    </location>
</feature>
<sequence length="113" mass="11770">MTGTTRAGTSAKEETADDGNSDPSSRSDSDSDSDSDAGESYLRTAAGDVARHWQAAAFAVGSLAVAYWAAFLQPSASPKWYVPIMLGYAALAVGYIFVAEESSLNLGSRNPNA</sequence>
<dbReference type="RefSeq" id="WP_310928359.1">
    <property type="nucleotide sequence ID" value="NZ_JAMQOQ010000002.1"/>
</dbReference>
<keyword evidence="4" id="KW-1185">Reference proteome</keyword>
<dbReference type="Proteomes" id="UP001254813">
    <property type="component" value="Unassembled WGS sequence"/>
</dbReference>
<evidence type="ECO:0000313" key="4">
    <source>
        <dbReference type="Proteomes" id="UP001254813"/>
    </source>
</evidence>
<comment type="caution">
    <text evidence="3">The sequence shown here is derived from an EMBL/GenBank/DDBJ whole genome shotgun (WGS) entry which is preliminary data.</text>
</comment>
<evidence type="ECO:0000256" key="1">
    <source>
        <dbReference type="SAM" id="MobiDB-lite"/>
    </source>
</evidence>
<reference evidence="3 4" key="1">
    <citation type="submission" date="2022-06" db="EMBL/GenBank/DDBJ databases">
        <title>Halogeometricum sp. a new haloarchaeum isolate from saline soil.</title>
        <authorList>
            <person name="Strakova D."/>
            <person name="Galisteo C."/>
            <person name="Sanchez-Porro C."/>
            <person name="Ventosa A."/>
        </authorList>
    </citation>
    <scope>NUCLEOTIDE SEQUENCE [LARGE SCALE GENOMIC DNA]</scope>
    <source>
        <strain evidence="4">S3BR25-2</strain>
    </source>
</reference>
<accession>A0ABU2G167</accession>
<evidence type="ECO:0008006" key="5">
    <source>
        <dbReference type="Google" id="ProtNLM"/>
    </source>
</evidence>
<dbReference type="EMBL" id="JAMQOQ010000002">
    <property type="protein sequence ID" value="MDS0294530.1"/>
    <property type="molecule type" value="Genomic_DNA"/>
</dbReference>